<sequence length="207" mass="22911">MIVQRLGYFVLSPQANLRPLNMSSNQSSACGSFLRPVILMVYQSLGNLVSFSISTHLPVFMFSLVTSSLCPNLHVTQPSSPAILQVWQVLEQAVQQADQIAQPVLLSEIPSSPTSKTFGQLPSSHRETHSLTFLLEMTPLMLYNRVLFQAQKSGLHSLQNTKSPLIAQVSQPKMRQQSIVMKSFMQTVSSTIVSVIQATLKSGQLFY</sequence>
<proteinExistence type="predicted"/>
<accession>A0A8J8P4V5</accession>
<dbReference type="AlphaFoldDB" id="A0A8J8P4V5"/>
<comment type="caution">
    <text evidence="1">The sequence shown here is derived from an EMBL/GenBank/DDBJ whole genome shotgun (WGS) entry which is preliminary data.</text>
</comment>
<reference evidence="1" key="1">
    <citation type="submission" date="2019-06" db="EMBL/GenBank/DDBJ databases">
        <authorList>
            <person name="Zheng W."/>
        </authorList>
    </citation>
    <scope>NUCLEOTIDE SEQUENCE</scope>
    <source>
        <strain evidence="1">QDHG01</strain>
    </source>
</reference>
<name>A0A8J8P4V5_HALGN</name>
<dbReference type="Proteomes" id="UP000785679">
    <property type="component" value="Unassembled WGS sequence"/>
</dbReference>
<evidence type="ECO:0000313" key="1">
    <source>
        <dbReference type="EMBL" id="TNV88147.1"/>
    </source>
</evidence>
<protein>
    <submittedName>
        <fullName evidence="1">Uncharacterized protein</fullName>
    </submittedName>
</protein>
<dbReference type="EMBL" id="RRYP01000061">
    <property type="protein sequence ID" value="TNV88147.1"/>
    <property type="molecule type" value="Genomic_DNA"/>
</dbReference>
<keyword evidence="2" id="KW-1185">Reference proteome</keyword>
<organism evidence="1 2">
    <name type="scientific">Halteria grandinella</name>
    <dbReference type="NCBI Taxonomy" id="5974"/>
    <lineage>
        <taxon>Eukaryota</taxon>
        <taxon>Sar</taxon>
        <taxon>Alveolata</taxon>
        <taxon>Ciliophora</taxon>
        <taxon>Intramacronucleata</taxon>
        <taxon>Spirotrichea</taxon>
        <taxon>Stichotrichia</taxon>
        <taxon>Sporadotrichida</taxon>
        <taxon>Halteriidae</taxon>
        <taxon>Halteria</taxon>
    </lineage>
</organism>
<gene>
    <name evidence="1" type="ORF">FGO68_gene4657</name>
</gene>
<evidence type="ECO:0000313" key="2">
    <source>
        <dbReference type="Proteomes" id="UP000785679"/>
    </source>
</evidence>